<name>A0A9W7GRR7_9STRA</name>
<evidence type="ECO:0000256" key="1">
    <source>
        <dbReference type="ARBA" id="ARBA00005901"/>
    </source>
</evidence>
<evidence type="ECO:0000313" key="5">
    <source>
        <dbReference type="Proteomes" id="UP001165065"/>
    </source>
</evidence>
<dbReference type="InterPro" id="IPR038495">
    <property type="entry name" value="ATPase_E_C"/>
</dbReference>
<dbReference type="AlphaFoldDB" id="A0A9W7GRR7"/>
<dbReference type="Gene3D" id="3.30.2320.30">
    <property type="entry name" value="ATP synthase, E subunit, C-terminal"/>
    <property type="match status" value="1"/>
</dbReference>
<dbReference type="GO" id="GO:0046961">
    <property type="term" value="F:proton-transporting ATPase activity, rotational mechanism"/>
    <property type="evidence" value="ECO:0007669"/>
    <property type="project" value="InterPro"/>
</dbReference>
<dbReference type="Pfam" id="PF01991">
    <property type="entry name" value="vATP-synt_E"/>
    <property type="match status" value="1"/>
</dbReference>
<protein>
    <recommendedName>
        <fullName evidence="6">V-type proton ATPase subunit E</fullName>
    </recommendedName>
</protein>
<dbReference type="Gene3D" id="6.10.250.1620">
    <property type="match status" value="1"/>
</dbReference>
<evidence type="ECO:0000256" key="3">
    <source>
        <dbReference type="ARBA" id="ARBA00023065"/>
    </source>
</evidence>
<accession>A0A9W7GRR7</accession>
<evidence type="ECO:0008006" key="6">
    <source>
        <dbReference type="Google" id="ProtNLM"/>
    </source>
</evidence>
<gene>
    <name evidence="4" type="ORF">TrCOL_g8058</name>
</gene>
<dbReference type="GO" id="GO:0033178">
    <property type="term" value="C:proton-transporting two-sector ATPase complex, catalytic domain"/>
    <property type="evidence" value="ECO:0007669"/>
    <property type="project" value="InterPro"/>
</dbReference>
<dbReference type="InterPro" id="IPR002842">
    <property type="entry name" value="ATPase_V1_Esu"/>
</dbReference>
<evidence type="ECO:0000313" key="4">
    <source>
        <dbReference type="EMBL" id="GMI48827.1"/>
    </source>
</evidence>
<dbReference type="SUPFAM" id="SSF160527">
    <property type="entry name" value="V-type ATPase subunit E-like"/>
    <property type="match status" value="1"/>
</dbReference>
<reference evidence="5" key="1">
    <citation type="journal article" date="2023" name="Commun. Biol.">
        <title>Genome analysis of Parmales, the sister group of diatoms, reveals the evolutionary specialization of diatoms from phago-mixotrophs to photoautotrophs.</title>
        <authorList>
            <person name="Ban H."/>
            <person name="Sato S."/>
            <person name="Yoshikawa S."/>
            <person name="Yamada K."/>
            <person name="Nakamura Y."/>
            <person name="Ichinomiya M."/>
            <person name="Sato N."/>
            <person name="Blanc-Mathieu R."/>
            <person name="Endo H."/>
            <person name="Kuwata A."/>
            <person name="Ogata H."/>
        </authorList>
    </citation>
    <scope>NUCLEOTIDE SEQUENCE [LARGE SCALE GENOMIC DNA]</scope>
</reference>
<dbReference type="Proteomes" id="UP001165065">
    <property type="component" value="Unassembled WGS sequence"/>
</dbReference>
<dbReference type="OrthoDB" id="10263003at2759"/>
<dbReference type="EMBL" id="BRYA01000438">
    <property type="protein sequence ID" value="GMI48827.1"/>
    <property type="molecule type" value="Genomic_DNA"/>
</dbReference>
<organism evidence="4 5">
    <name type="scientific">Triparma columacea</name>
    <dbReference type="NCBI Taxonomy" id="722753"/>
    <lineage>
        <taxon>Eukaryota</taxon>
        <taxon>Sar</taxon>
        <taxon>Stramenopiles</taxon>
        <taxon>Ochrophyta</taxon>
        <taxon>Bolidophyceae</taxon>
        <taxon>Parmales</taxon>
        <taxon>Triparmaceae</taxon>
        <taxon>Triparma</taxon>
    </lineage>
</organism>
<keyword evidence="5" id="KW-1185">Reference proteome</keyword>
<keyword evidence="3" id="KW-0406">Ion transport</keyword>
<evidence type="ECO:0000256" key="2">
    <source>
        <dbReference type="ARBA" id="ARBA00022448"/>
    </source>
</evidence>
<comment type="caution">
    <text evidence="4">The sequence shown here is derived from an EMBL/GenBank/DDBJ whole genome shotgun (WGS) entry which is preliminary data.</text>
</comment>
<comment type="similarity">
    <text evidence="1">Belongs to the V-ATPase E subunit family.</text>
</comment>
<sequence length="224" mass="25174">MSTQASAQIRQMANFILQEAHEKANEIRVRTEHDFNLEKQTLIHKAKLDVHAEFETKEKEREVQARIQKSTELGNSRVQKMKYRDDLLNQLLKDATARAAVISAQPNYPSLLTRLIVQALIKIEETDVVIYCRQADLAMVTKVLPQAVSDLVKLMKEKAGVDVKPNVTVNQNRSKDLETSTGGGIIAVADDGRIVCDNTLEARLNLVYIELLPSIRAILFPEGQ</sequence>
<dbReference type="PANTHER" id="PTHR45715">
    <property type="entry name" value="ATPASE H+-TRANSPORTING V1 SUBUNIT E1A-RELATED"/>
    <property type="match status" value="1"/>
</dbReference>
<keyword evidence="2" id="KW-0813">Transport</keyword>
<proteinExistence type="inferred from homology"/>